<dbReference type="InterPro" id="IPR010343">
    <property type="entry name" value="ArAE_1"/>
</dbReference>
<organism evidence="8 10">
    <name type="scientific">Anaerobacillus isosaccharinicus</name>
    <dbReference type="NCBI Taxonomy" id="1532552"/>
    <lineage>
        <taxon>Bacteria</taxon>
        <taxon>Bacillati</taxon>
        <taxon>Bacillota</taxon>
        <taxon>Bacilli</taxon>
        <taxon>Bacillales</taxon>
        <taxon>Bacillaceae</taxon>
        <taxon>Anaerobacillus</taxon>
    </lineage>
</organism>
<keyword evidence="3 6" id="KW-0812">Transmembrane</keyword>
<dbReference type="AlphaFoldDB" id="A0A1S2MEE8"/>
<name>A0A1S2MEE8_9BACI</name>
<gene>
    <name evidence="9" type="ORF">AWH56_025880</name>
    <name evidence="8" type="ORF">AWH56_03380</name>
</gene>
<accession>A0A1S2MEE8</accession>
<feature type="transmembrane region" description="Helical" evidence="6">
    <location>
        <begin position="12"/>
        <end position="41"/>
    </location>
</feature>
<reference evidence="8 10" key="1">
    <citation type="submission" date="2016-10" db="EMBL/GenBank/DDBJ databases">
        <title>Draft genome sequences of four alkaliphilic bacteria belonging to the Anaerobacillus genus.</title>
        <authorList>
            <person name="Bassil N.M."/>
            <person name="Lloyd J.R."/>
        </authorList>
    </citation>
    <scope>NUCLEOTIDE SEQUENCE [LARGE SCALE GENOMIC DNA]</scope>
    <source>
        <strain evidence="8 10">NB2006</strain>
    </source>
</reference>
<keyword evidence="10" id="KW-1185">Reference proteome</keyword>
<dbReference type="InterPro" id="IPR052984">
    <property type="entry name" value="UPF0421"/>
</dbReference>
<comment type="subcellular location">
    <subcellularLocation>
        <location evidence="1">Cell membrane</location>
        <topology evidence="1">Multi-pass membrane protein</topology>
    </subcellularLocation>
</comment>
<dbReference type="Gene3D" id="1.20.120.940">
    <property type="entry name" value="Putative aromatic acid exporter, C-terminal domain"/>
    <property type="match status" value="1"/>
</dbReference>
<dbReference type="InterPro" id="IPR021062">
    <property type="entry name" value="ArAE_1_C"/>
</dbReference>
<dbReference type="Proteomes" id="UP000180175">
    <property type="component" value="Chromosome"/>
</dbReference>
<dbReference type="InterPro" id="IPR038323">
    <property type="entry name" value="ArAE_1_C_sf"/>
</dbReference>
<keyword evidence="5 6" id="KW-0472">Membrane</keyword>
<evidence type="ECO:0000256" key="6">
    <source>
        <dbReference type="SAM" id="Phobius"/>
    </source>
</evidence>
<protein>
    <submittedName>
        <fullName evidence="9">Aromatic acid exporter family protein</fullName>
    </submittedName>
</protein>
<keyword evidence="4 6" id="KW-1133">Transmembrane helix</keyword>
<proteinExistence type="predicted"/>
<evidence type="ECO:0000256" key="1">
    <source>
        <dbReference type="ARBA" id="ARBA00004651"/>
    </source>
</evidence>
<feature type="transmembrane region" description="Helical" evidence="6">
    <location>
        <begin position="78"/>
        <end position="96"/>
    </location>
</feature>
<evidence type="ECO:0000256" key="4">
    <source>
        <dbReference type="ARBA" id="ARBA00022989"/>
    </source>
</evidence>
<feature type="transmembrane region" description="Helical" evidence="6">
    <location>
        <begin position="108"/>
        <end position="138"/>
    </location>
</feature>
<evidence type="ECO:0000313" key="8">
    <source>
        <dbReference type="EMBL" id="OIJ22990.1"/>
    </source>
</evidence>
<reference evidence="9 10" key="2">
    <citation type="journal article" date="2017" name="Genome Announc.">
        <title>Draft Genome Sequences of Four Alkaliphilic Bacteria Belonging to the Anaerobacillus Genus.</title>
        <authorList>
            <person name="Bassil N.M."/>
            <person name="Lloyd J.R."/>
        </authorList>
    </citation>
    <scope>NUCLEOTIDE SEQUENCE [LARGE SCALE GENOMIC DNA]</scope>
    <source>
        <strain evidence="9 10">NB2006</strain>
    </source>
</reference>
<dbReference type="OrthoDB" id="357521at2"/>
<evidence type="ECO:0000256" key="2">
    <source>
        <dbReference type="ARBA" id="ARBA00022475"/>
    </source>
</evidence>
<dbReference type="Pfam" id="PF06081">
    <property type="entry name" value="ArAE_1"/>
    <property type="match status" value="1"/>
</dbReference>
<dbReference type="PANTHER" id="PTHR40064">
    <property type="entry name" value="MEMBRANE PROTEIN-RELATED"/>
    <property type="match status" value="1"/>
</dbReference>
<feature type="transmembrane region" description="Helical" evidence="6">
    <location>
        <begin position="53"/>
        <end position="72"/>
    </location>
</feature>
<dbReference type="KEGG" id="aia:AWH56_025880"/>
<reference evidence="9" key="4">
    <citation type="submission" date="2020-10" db="EMBL/GenBank/DDBJ databases">
        <authorList>
            <person name="Bassil N.M."/>
            <person name="Lloyd J.R."/>
        </authorList>
    </citation>
    <scope>NUCLEOTIDE SEQUENCE</scope>
    <source>
        <strain evidence="9">NB2006</strain>
    </source>
</reference>
<dbReference type="PANTHER" id="PTHR40064:SF1">
    <property type="entry name" value="MEMBRANE PROTEIN"/>
    <property type="match status" value="1"/>
</dbReference>
<evidence type="ECO:0000256" key="3">
    <source>
        <dbReference type="ARBA" id="ARBA00022692"/>
    </source>
</evidence>
<dbReference type="GO" id="GO:0005886">
    <property type="term" value="C:plasma membrane"/>
    <property type="evidence" value="ECO:0007669"/>
    <property type="project" value="UniProtKB-SubCell"/>
</dbReference>
<dbReference type="EMBL" id="CP063356">
    <property type="protein sequence ID" value="QOY36029.1"/>
    <property type="molecule type" value="Genomic_DNA"/>
</dbReference>
<evidence type="ECO:0000259" key="7">
    <source>
        <dbReference type="Pfam" id="PF11728"/>
    </source>
</evidence>
<evidence type="ECO:0000313" key="9">
    <source>
        <dbReference type="EMBL" id="QOY36029.1"/>
    </source>
</evidence>
<dbReference type="EMBL" id="LQXD01000010">
    <property type="protein sequence ID" value="OIJ22990.1"/>
    <property type="molecule type" value="Genomic_DNA"/>
</dbReference>
<feature type="domain" description="Putative aromatic acid exporter C-terminal" evidence="7">
    <location>
        <begin position="146"/>
        <end position="310"/>
    </location>
</feature>
<dbReference type="RefSeq" id="WP_071315803.1">
    <property type="nucleotide sequence ID" value="NZ_CP063356.2"/>
</dbReference>
<dbReference type="Pfam" id="PF11728">
    <property type="entry name" value="ArAE_1_C"/>
    <property type="match status" value="1"/>
</dbReference>
<reference evidence="9 10" key="3">
    <citation type="journal article" date="2019" name="Int. J. Syst. Evol. Microbiol.">
        <title>Anaerobacillus isosaccharinicus sp. nov., an alkaliphilic bacterium which degrades isosaccharinic acid.</title>
        <authorList>
            <person name="Bassil N.M."/>
            <person name="Lloyd J.R."/>
        </authorList>
    </citation>
    <scope>NUCLEOTIDE SEQUENCE [LARGE SCALE GENOMIC DNA]</scope>
    <source>
        <strain evidence="9 10">NB2006</strain>
    </source>
</reference>
<sequence>MFKIGYRTLKTAVGASLAIAIAQLLGLEFYASAGIITILCVQKTRRQSLLISWQRFLACCIGIFYGAIFFEVLGYNPLSVAILLIAFIPTVVFLKAQEGIATSSVIILHLYILSEVSVPIIINELGLIVIGVGMALLMNAYMPSVEKDLSIIQTKIEKNFKEIFLQFAIFLKEGESNWDGREITETAQLLSEGKGVALQNIENHLLRYEDRYYHYFKMREKQFEIIERVMPLISSLDQTVIQGKKIAEFLEELSKGVVPEKSPIDFLHKLNELQDELKEMELPKNRQEFEIRSALFAFVKEIEQYLIIKKQFRTDKA</sequence>
<evidence type="ECO:0000256" key="5">
    <source>
        <dbReference type="ARBA" id="ARBA00023136"/>
    </source>
</evidence>
<keyword evidence="2" id="KW-1003">Cell membrane</keyword>
<evidence type="ECO:0000313" key="10">
    <source>
        <dbReference type="Proteomes" id="UP000180175"/>
    </source>
</evidence>